<dbReference type="HOGENOM" id="CLU_656699_0_0_7"/>
<evidence type="ECO:0000313" key="1">
    <source>
        <dbReference type="EMBL" id="CDK30852.1"/>
    </source>
</evidence>
<name>V6DGX8_9BACT</name>
<sequence length="418" mass="45633">MLKIMSKKNTLFLLFLYLWPSILLSDVLNEENKDFTRNLDFSNINLRDSSESFYAFLTHDVIQCFKEIFYRESLKVQSQISSILFDMNEQLKKDVLADYEFVYQSVDEAIKYYQNQAEHDEHYIKILKDYKDKLELGEFVLIPDNKMRSCSGCNNSCERSFSQLKARCLDISQNASIFGNLGVGGNITAYSFNVCGPVLINNKSPLLGGSESLVDLRFTIQMPSSIGLTLAAIAPAVSPGAYTVTASISGAPTPSRLRGFGTTSISSLSVSSPVTNLASTGFSVLYNGSDSGQIATSGSVPTSDIWTASTILVNFSFNVVLSTSFSTSSVYHLPTVTMGLGNLGTTFVAGTSTIPGAYIANFNPYLTNLTYNGFTVNLPILIIGGSFSIASSITSIQNLINNFLSNIYIDFIIQGFAS</sequence>
<gene>
    <name evidence="1" type="ORF">BABL1_gene_162</name>
</gene>
<dbReference type="Proteomes" id="UP000018769">
    <property type="component" value="Chromosome I"/>
</dbReference>
<proteinExistence type="predicted"/>
<protein>
    <submittedName>
        <fullName evidence="1">Uncharacterized protein</fullName>
    </submittedName>
</protein>
<evidence type="ECO:0000313" key="2">
    <source>
        <dbReference type="Proteomes" id="UP000018769"/>
    </source>
</evidence>
<reference evidence="1 2" key="1">
    <citation type="journal article" date="2015" name="Biol. Direct">
        <title>Babela massiliensis, a representative of a widespread bacterial phylum with unusual adaptations to parasitism in amoebae.</title>
        <authorList>
            <person name="Pagnier I."/>
            <person name="Yutin N."/>
            <person name="Croce O."/>
            <person name="Makarova K.S."/>
            <person name="Wolf Y.I."/>
            <person name="Benamar S."/>
            <person name="Raoult D."/>
            <person name="Koonin E.V."/>
            <person name="La Scola B."/>
        </authorList>
    </citation>
    <scope>NUCLEOTIDE SEQUENCE [LARGE SCALE GENOMIC DNA]</scope>
    <source>
        <strain evidence="2">BABL1</strain>
    </source>
</reference>
<dbReference type="RefSeq" id="WP_023792632.1">
    <property type="nucleotide sequence ID" value="NC_023003.1"/>
</dbReference>
<dbReference type="AlphaFoldDB" id="V6DGX8"/>
<dbReference type="KEGG" id="dpb:BABL1_gene_162"/>
<dbReference type="STRING" id="673862.BABL1_gene_162"/>
<dbReference type="EMBL" id="HG793133">
    <property type="protein sequence ID" value="CDK30852.1"/>
    <property type="molecule type" value="Genomic_DNA"/>
</dbReference>
<keyword evidence="2" id="KW-1185">Reference proteome</keyword>
<accession>V6DGX8</accession>
<organism evidence="1 2">
    <name type="scientific">Candidatus Babela massiliensis</name>
    <dbReference type="NCBI Taxonomy" id="673862"/>
    <lineage>
        <taxon>Bacteria</taxon>
        <taxon>Candidatus Babelota</taxon>
        <taxon>Candidatus Babeliae</taxon>
        <taxon>Candidatus Babeliales</taxon>
        <taxon>Candidatus Babeliaceae</taxon>
        <taxon>Candidatus Babela</taxon>
    </lineage>
</organism>